<sequence>MAPVAPQAHCAVTQGNCGIPSQLIEEATVKQLLEQAAHRATAYLDQLPTRRVAPTGEAIAALAGLAIPLPEEPQPAEATLRLLDELGSPATTATASGRYFGFVTGGSLPVTLASNWLATAWDQNSAHFGPAPATATLEQVALGWLLEVLQLPAGSAAAFATGATMANFSALAAARHAVLARAGWDVEADGLIGAPPVTVVLSEEVHPTVLKGLGLLGFGRKRVLRMPVDGQGRVLPDALPRLDGPAIVCLQAGNVNTGAFDPVAELIAAAHAQGAWVHVDGAFGLWARASDSLRTLTAGTEHADSWATDAHKWLNVPYDSGIAFVREGAALRAAMAVTADYLPQEGPQRNPSDYTPELSRRARGVDVWAALHTLGRRGVAALVEQCCAHARRFARELREAGAEILNDVVLNQVLVRFGDADATRRVVAAIQAEGTCWAGITVWQGHTAMRISVSSWATTDEDVTRSLEAMRRVMREVRG</sequence>
<keyword evidence="9" id="KW-1185">Reference proteome</keyword>
<dbReference type="Gene3D" id="3.40.640.10">
    <property type="entry name" value="Type I PLP-dependent aspartate aminotransferase-like (Major domain)"/>
    <property type="match status" value="1"/>
</dbReference>
<evidence type="ECO:0000256" key="1">
    <source>
        <dbReference type="ARBA" id="ARBA00001933"/>
    </source>
</evidence>
<evidence type="ECO:0000256" key="7">
    <source>
        <dbReference type="RuleBase" id="RU000382"/>
    </source>
</evidence>
<dbReference type="PANTHER" id="PTHR11999">
    <property type="entry name" value="GROUP II PYRIDOXAL-5-PHOSPHATE DECARBOXYLASE"/>
    <property type="match status" value="1"/>
</dbReference>
<dbReference type="Proteomes" id="UP000574067">
    <property type="component" value="Unassembled WGS sequence"/>
</dbReference>
<keyword evidence="3" id="KW-0210">Decarboxylase</keyword>
<dbReference type="SUPFAM" id="SSF53383">
    <property type="entry name" value="PLP-dependent transferases"/>
    <property type="match status" value="1"/>
</dbReference>
<evidence type="ECO:0000256" key="5">
    <source>
        <dbReference type="ARBA" id="ARBA00023239"/>
    </source>
</evidence>
<dbReference type="GO" id="GO:0030170">
    <property type="term" value="F:pyridoxal phosphate binding"/>
    <property type="evidence" value="ECO:0007669"/>
    <property type="project" value="InterPro"/>
</dbReference>
<accession>A0A848F8F4</accession>
<dbReference type="GO" id="GO:0019752">
    <property type="term" value="P:carboxylic acid metabolic process"/>
    <property type="evidence" value="ECO:0007669"/>
    <property type="project" value="InterPro"/>
</dbReference>
<dbReference type="InterPro" id="IPR010977">
    <property type="entry name" value="Aromatic_deC"/>
</dbReference>
<dbReference type="InterPro" id="IPR015421">
    <property type="entry name" value="PyrdxlP-dep_Trfase_major"/>
</dbReference>
<reference evidence="8 9" key="1">
    <citation type="submission" date="2020-04" db="EMBL/GenBank/DDBJ databases">
        <title>Azohydromonas sp. isolated from soil.</title>
        <authorList>
            <person name="Dahal R.H."/>
        </authorList>
    </citation>
    <scope>NUCLEOTIDE SEQUENCE [LARGE SCALE GENOMIC DNA]</scope>
    <source>
        <strain evidence="8 9">G-1-1-14</strain>
    </source>
</reference>
<dbReference type="Pfam" id="PF00282">
    <property type="entry name" value="Pyridoxal_deC"/>
    <property type="match status" value="1"/>
</dbReference>
<comment type="caution">
    <text evidence="8">The sequence shown here is derived from an EMBL/GenBank/DDBJ whole genome shotgun (WGS) entry which is preliminary data.</text>
</comment>
<comment type="cofactor">
    <cofactor evidence="1 6 7">
        <name>pyridoxal 5'-phosphate</name>
        <dbReference type="ChEBI" id="CHEBI:597326"/>
    </cofactor>
</comment>
<dbReference type="InterPro" id="IPR002129">
    <property type="entry name" value="PyrdxlP-dep_de-COase"/>
</dbReference>
<dbReference type="InterPro" id="IPR015422">
    <property type="entry name" value="PyrdxlP-dep_Trfase_small"/>
</dbReference>
<name>A0A848F8F4_9BURK</name>
<dbReference type="Gene3D" id="3.90.1150.10">
    <property type="entry name" value="Aspartate Aminotransferase, domain 1"/>
    <property type="match status" value="1"/>
</dbReference>
<evidence type="ECO:0000313" key="8">
    <source>
        <dbReference type="EMBL" id="NML16417.1"/>
    </source>
</evidence>
<dbReference type="InterPro" id="IPR015424">
    <property type="entry name" value="PyrdxlP-dep_Trfase"/>
</dbReference>
<keyword evidence="8" id="KW-0032">Aminotransferase</keyword>
<evidence type="ECO:0000256" key="6">
    <source>
        <dbReference type="PIRSR" id="PIRSR602129-50"/>
    </source>
</evidence>
<protein>
    <submittedName>
        <fullName evidence="8">Aspartate aminotransferase family protein</fullName>
    </submittedName>
</protein>
<feature type="modified residue" description="N6-(pyridoxal phosphate)lysine" evidence="6">
    <location>
        <position position="312"/>
    </location>
</feature>
<evidence type="ECO:0000313" key="9">
    <source>
        <dbReference type="Proteomes" id="UP000574067"/>
    </source>
</evidence>
<dbReference type="GO" id="GO:0016831">
    <property type="term" value="F:carboxy-lyase activity"/>
    <property type="evidence" value="ECO:0007669"/>
    <property type="project" value="UniProtKB-KW"/>
</dbReference>
<dbReference type="EMBL" id="JABBFW010000010">
    <property type="protein sequence ID" value="NML16417.1"/>
    <property type="molecule type" value="Genomic_DNA"/>
</dbReference>
<keyword evidence="4 6" id="KW-0663">Pyridoxal phosphate</keyword>
<dbReference type="GO" id="GO:0008483">
    <property type="term" value="F:transaminase activity"/>
    <property type="evidence" value="ECO:0007669"/>
    <property type="project" value="UniProtKB-KW"/>
</dbReference>
<keyword evidence="5 7" id="KW-0456">Lyase</keyword>
<dbReference type="AlphaFoldDB" id="A0A848F8F4"/>
<proteinExistence type="inferred from homology"/>
<evidence type="ECO:0000256" key="2">
    <source>
        <dbReference type="ARBA" id="ARBA00009533"/>
    </source>
</evidence>
<comment type="similarity">
    <text evidence="2 7">Belongs to the group II decarboxylase family.</text>
</comment>
<gene>
    <name evidence="8" type="ORF">HHL10_15650</name>
</gene>
<keyword evidence="8" id="KW-0808">Transferase</keyword>
<dbReference type="PANTHER" id="PTHR11999:SF70">
    <property type="entry name" value="MIP05841P"/>
    <property type="match status" value="1"/>
</dbReference>
<evidence type="ECO:0000256" key="3">
    <source>
        <dbReference type="ARBA" id="ARBA00022793"/>
    </source>
</evidence>
<organism evidence="8 9">
    <name type="scientific">Azohydromonas caseinilytica</name>
    <dbReference type="NCBI Taxonomy" id="2728836"/>
    <lineage>
        <taxon>Bacteria</taxon>
        <taxon>Pseudomonadati</taxon>
        <taxon>Pseudomonadota</taxon>
        <taxon>Betaproteobacteria</taxon>
        <taxon>Burkholderiales</taxon>
        <taxon>Sphaerotilaceae</taxon>
        <taxon>Azohydromonas</taxon>
    </lineage>
</organism>
<evidence type="ECO:0000256" key="4">
    <source>
        <dbReference type="ARBA" id="ARBA00022898"/>
    </source>
</evidence>